<feature type="compositionally biased region" description="Polar residues" evidence="1">
    <location>
        <begin position="1"/>
        <end position="14"/>
    </location>
</feature>
<protein>
    <submittedName>
        <fullName evidence="2">Uncharacterized protein</fullName>
    </submittedName>
</protein>
<keyword evidence="3" id="KW-1185">Reference proteome</keyword>
<dbReference type="Proteomes" id="UP001283361">
    <property type="component" value="Unassembled WGS sequence"/>
</dbReference>
<evidence type="ECO:0000313" key="2">
    <source>
        <dbReference type="EMBL" id="KAK3731022.1"/>
    </source>
</evidence>
<reference evidence="2" key="1">
    <citation type="journal article" date="2023" name="G3 (Bethesda)">
        <title>A reference genome for the long-term kleptoplast-retaining sea slug Elysia crispata morphotype clarki.</title>
        <authorList>
            <person name="Eastman K.E."/>
            <person name="Pendleton A.L."/>
            <person name="Shaikh M.A."/>
            <person name="Suttiyut T."/>
            <person name="Ogas R."/>
            <person name="Tomko P."/>
            <person name="Gavelis G."/>
            <person name="Widhalm J.R."/>
            <person name="Wisecaver J.H."/>
        </authorList>
    </citation>
    <scope>NUCLEOTIDE SEQUENCE</scope>
    <source>
        <strain evidence="2">ECLA1</strain>
    </source>
</reference>
<feature type="compositionally biased region" description="Polar residues" evidence="1">
    <location>
        <begin position="41"/>
        <end position="57"/>
    </location>
</feature>
<feature type="compositionally biased region" description="Basic and acidic residues" evidence="1">
    <location>
        <begin position="58"/>
        <end position="67"/>
    </location>
</feature>
<dbReference type="EMBL" id="JAWDGP010007035">
    <property type="protein sequence ID" value="KAK3731022.1"/>
    <property type="molecule type" value="Genomic_DNA"/>
</dbReference>
<dbReference type="AlphaFoldDB" id="A0AAE0Y2Q6"/>
<accession>A0AAE0Y2Q6</accession>
<feature type="region of interest" description="Disordered" evidence="1">
    <location>
        <begin position="1"/>
        <end position="67"/>
    </location>
</feature>
<comment type="caution">
    <text evidence="2">The sequence shown here is derived from an EMBL/GenBank/DDBJ whole genome shotgun (WGS) entry which is preliminary data.</text>
</comment>
<evidence type="ECO:0000313" key="3">
    <source>
        <dbReference type="Proteomes" id="UP001283361"/>
    </source>
</evidence>
<name>A0AAE0Y2Q6_9GAST</name>
<gene>
    <name evidence="2" type="ORF">RRG08_066038</name>
</gene>
<evidence type="ECO:0000256" key="1">
    <source>
        <dbReference type="SAM" id="MobiDB-lite"/>
    </source>
</evidence>
<sequence>MSPSEIYTDQSSSPLGFRSEAGHTTRRRKTNTDSAVRAGFESQSLIQTSTNITSHASGSDKEPEKAEVTVSLTAVGPTLLDGDPADPDLTPNIRHGAKRTKVLRPKN</sequence>
<organism evidence="2 3">
    <name type="scientific">Elysia crispata</name>
    <name type="common">lettuce slug</name>
    <dbReference type="NCBI Taxonomy" id="231223"/>
    <lineage>
        <taxon>Eukaryota</taxon>
        <taxon>Metazoa</taxon>
        <taxon>Spiralia</taxon>
        <taxon>Lophotrochozoa</taxon>
        <taxon>Mollusca</taxon>
        <taxon>Gastropoda</taxon>
        <taxon>Heterobranchia</taxon>
        <taxon>Euthyneura</taxon>
        <taxon>Panpulmonata</taxon>
        <taxon>Sacoglossa</taxon>
        <taxon>Placobranchoidea</taxon>
        <taxon>Plakobranchidae</taxon>
        <taxon>Elysia</taxon>
    </lineage>
</organism>
<proteinExistence type="predicted"/>